<gene>
    <name evidence="2" type="ORF">SMN809_LOCUS593</name>
</gene>
<dbReference type="InterPro" id="IPR031161">
    <property type="entry name" value="Peptidase_M60_dom"/>
</dbReference>
<dbReference type="SMART" id="SM01276">
    <property type="entry name" value="M60-like"/>
    <property type="match status" value="1"/>
</dbReference>
<reference evidence="2" key="1">
    <citation type="submission" date="2021-02" db="EMBL/GenBank/DDBJ databases">
        <authorList>
            <person name="Nowell W R."/>
        </authorList>
    </citation>
    <scope>NUCLEOTIDE SEQUENCE</scope>
</reference>
<dbReference type="Pfam" id="PF17291">
    <property type="entry name" value="M60-like_N"/>
    <property type="match status" value="1"/>
</dbReference>
<dbReference type="InterPro" id="IPR035423">
    <property type="entry name" value="M60-like_N"/>
</dbReference>
<dbReference type="PROSITE" id="PS51723">
    <property type="entry name" value="PEPTIDASE_M60"/>
    <property type="match status" value="1"/>
</dbReference>
<dbReference type="EMBL" id="CAJOBI010000069">
    <property type="protein sequence ID" value="CAF3790299.1"/>
    <property type="molecule type" value="Genomic_DNA"/>
</dbReference>
<dbReference type="InterPro" id="IPR051244">
    <property type="entry name" value="TCAF"/>
</dbReference>
<evidence type="ECO:0000313" key="2">
    <source>
        <dbReference type="EMBL" id="CAF3790299.1"/>
    </source>
</evidence>
<protein>
    <recommendedName>
        <fullName evidence="1">Peptidase M60 domain-containing protein</fullName>
    </recommendedName>
</protein>
<dbReference type="PANTHER" id="PTHR15730:SF5">
    <property type="entry name" value="SI:CH211-210B2.2-RELATED"/>
    <property type="match status" value="1"/>
</dbReference>
<evidence type="ECO:0000313" key="3">
    <source>
        <dbReference type="Proteomes" id="UP000676336"/>
    </source>
</evidence>
<dbReference type="Pfam" id="PF13402">
    <property type="entry name" value="Peptidase_M60"/>
    <property type="match status" value="1"/>
</dbReference>
<dbReference type="Gene3D" id="3.40.390.80">
    <property type="entry name" value="Peptidase M60, enhancin-like domain 2"/>
    <property type="match status" value="1"/>
</dbReference>
<name>A0A8S2J1B5_9BILA</name>
<dbReference type="AlphaFoldDB" id="A0A8S2J1B5"/>
<accession>A0A8S2J1B5</accession>
<organism evidence="2 3">
    <name type="scientific">Rotaria magnacalcarata</name>
    <dbReference type="NCBI Taxonomy" id="392030"/>
    <lineage>
        <taxon>Eukaryota</taxon>
        <taxon>Metazoa</taxon>
        <taxon>Spiralia</taxon>
        <taxon>Gnathifera</taxon>
        <taxon>Rotifera</taxon>
        <taxon>Eurotatoria</taxon>
        <taxon>Bdelloidea</taxon>
        <taxon>Philodinida</taxon>
        <taxon>Philodinidae</taxon>
        <taxon>Rotaria</taxon>
    </lineage>
</organism>
<sequence>MKVIEQTGESGWYVQIGSHTDDLTDCDEYRRWPVITTSQRIPKLLSESINMYSPVGGLLYLVAPTGDEASSITVQLSNVVPTPTYDLTDANRETKWNTSGKQADGLWADLAGNYMILSVPSATIRNIDTEALDRVLELYDNIVLAGYDLCGTTSTSRERLVCDEQISCGYMHSGYPIMSHLDYLKLTERNIPYILDEKALRNYGGEGEWGIPHELGHNRQKDWWSKS</sequence>
<dbReference type="Proteomes" id="UP000676336">
    <property type="component" value="Unassembled WGS sequence"/>
</dbReference>
<feature type="domain" description="Peptidase M60" evidence="1">
    <location>
        <begin position="1"/>
        <end position="227"/>
    </location>
</feature>
<proteinExistence type="predicted"/>
<comment type="caution">
    <text evidence="2">The sequence shown here is derived from an EMBL/GenBank/DDBJ whole genome shotgun (WGS) entry which is preliminary data.</text>
</comment>
<evidence type="ECO:0000259" key="1">
    <source>
        <dbReference type="PROSITE" id="PS51723"/>
    </source>
</evidence>
<dbReference type="PANTHER" id="PTHR15730">
    <property type="entry name" value="EXPERIMENTAL AUTOIMMUNE PROSTATITIS ANTIGEN 2-RELATED"/>
    <property type="match status" value="1"/>
</dbReference>